<dbReference type="Pfam" id="PF25231">
    <property type="entry name" value="DUF7847"/>
    <property type="match status" value="1"/>
</dbReference>
<name>A0A6B0YXV7_9CHLR</name>
<feature type="transmembrane region" description="Helical" evidence="1">
    <location>
        <begin position="251"/>
        <end position="272"/>
    </location>
</feature>
<evidence type="ECO:0000313" key="3">
    <source>
        <dbReference type="EMBL" id="MXY95025.1"/>
    </source>
</evidence>
<keyword evidence="1" id="KW-1133">Transmembrane helix</keyword>
<keyword evidence="1" id="KW-0472">Membrane</keyword>
<feature type="transmembrane region" description="Helical" evidence="1">
    <location>
        <begin position="117"/>
        <end position="143"/>
    </location>
</feature>
<protein>
    <recommendedName>
        <fullName evidence="2">DUF7847 domain-containing protein</fullName>
    </recommendedName>
</protein>
<reference evidence="3" key="1">
    <citation type="submission" date="2019-09" db="EMBL/GenBank/DDBJ databases">
        <title>Characterisation of the sponge microbiome using genome-centric metagenomics.</title>
        <authorList>
            <person name="Engelberts J.P."/>
            <person name="Robbins S.J."/>
            <person name="De Goeij J.M."/>
            <person name="Aranda M."/>
            <person name="Bell S.C."/>
            <person name="Webster N.S."/>
        </authorList>
    </citation>
    <scope>NUCLEOTIDE SEQUENCE</scope>
    <source>
        <strain evidence="3">SB0664_bin_27</strain>
    </source>
</reference>
<keyword evidence="1" id="KW-0812">Transmembrane</keyword>
<feature type="transmembrane region" description="Helical" evidence="1">
    <location>
        <begin position="206"/>
        <end position="231"/>
    </location>
</feature>
<feature type="domain" description="DUF7847" evidence="2">
    <location>
        <begin position="1"/>
        <end position="288"/>
    </location>
</feature>
<accession>A0A6B0YXV7</accession>
<dbReference type="EMBL" id="VXRG01000131">
    <property type="protein sequence ID" value="MXY95025.1"/>
    <property type="molecule type" value="Genomic_DNA"/>
</dbReference>
<feature type="transmembrane region" description="Helical" evidence="1">
    <location>
        <begin position="20"/>
        <end position="39"/>
    </location>
</feature>
<comment type="caution">
    <text evidence="3">The sequence shown here is derived from an EMBL/GenBank/DDBJ whole genome shotgun (WGS) entry which is preliminary data.</text>
</comment>
<organism evidence="3">
    <name type="scientific">Caldilineaceae bacterium SB0664_bin_27</name>
    <dbReference type="NCBI Taxonomy" id="2605260"/>
    <lineage>
        <taxon>Bacteria</taxon>
        <taxon>Bacillati</taxon>
        <taxon>Chloroflexota</taxon>
        <taxon>Caldilineae</taxon>
        <taxon>Caldilineales</taxon>
        <taxon>Caldilineaceae</taxon>
    </lineage>
</organism>
<sequence>MGIIDSISTGYRFVSQRPGLLLLPLLLDALLWILPRWSISPLLGRLADFYTELATEPQLVEGSPVPLDQMSEILEVFGETSNLAQFLVNGLMYRVPSLLATLPGIKGTHPSVEVDSIGAAGLLSLLFGLAGLLIGATYMNLLAQNLPIGEAQKELSINLLAGRIVRHWLRTIGFLVFFCLGLMMIYIPGVIGVTVLALISPVLGSGALFLFVGLVMVILLYLYFVTTALVLDDLAVGNAVRRSIHLVRKNFWPTVGFVLLTMLISTGMALLFRQITQWHTLGVAFATLGNTFIGTGLAMSLLVFYRTRILAMQQEETDSFA</sequence>
<proteinExistence type="predicted"/>
<gene>
    <name evidence="3" type="ORF">F4Y42_16415</name>
</gene>
<feature type="transmembrane region" description="Helical" evidence="1">
    <location>
        <begin position="278"/>
        <end position="305"/>
    </location>
</feature>
<feature type="transmembrane region" description="Helical" evidence="1">
    <location>
        <begin position="172"/>
        <end position="200"/>
    </location>
</feature>
<evidence type="ECO:0000256" key="1">
    <source>
        <dbReference type="SAM" id="Phobius"/>
    </source>
</evidence>
<dbReference type="AlphaFoldDB" id="A0A6B0YXV7"/>
<dbReference type="InterPro" id="IPR057169">
    <property type="entry name" value="DUF7847"/>
</dbReference>
<evidence type="ECO:0000259" key="2">
    <source>
        <dbReference type="Pfam" id="PF25231"/>
    </source>
</evidence>